<reference evidence="1" key="2">
    <citation type="submission" date="2020-09" db="EMBL/GenBank/DDBJ databases">
        <authorList>
            <person name="Sun Q."/>
            <person name="Ohkuma M."/>
        </authorList>
    </citation>
    <scope>NUCLEOTIDE SEQUENCE</scope>
    <source>
        <strain evidence="1">JCM 4790</strain>
    </source>
</reference>
<evidence type="ECO:0000313" key="1">
    <source>
        <dbReference type="EMBL" id="GGY07244.1"/>
    </source>
</evidence>
<gene>
    <name evidence="1" type="ORF">GCM10010358_70450</name>
</gene>
<protein>
    <submittedName>
        <fullName evidence="1">Uncharacterized protein</fullName>
    </submittedName>
</protein>
<dbReference type="Proteomes" id="UP000619244">
    <property type="component" value="Unassembled WGS sequence"/>
</dbReference>
<accession>A0A918NYP8</accession>
<dbReference type="AlphaFoldDB" id="A0A918NYP8"/>
<dbReference type="EMBL" id="BMVU01000062">
    <property type="protein sequence ID" value="GGY07244.1"/>
    <property type="molecule type" value="Genomic_DNA"/>
</dbReference>
<evidence type="ECO:0000313" key="2">
    <source>
        <dbReference type="Proteomes" id="UP000619244"/>
    </source>
</evidence>
<name>A0A918NYP8_9ACTN</name>
<sequence>MHRQLNSVVRVVDLFPLAVLSDCATCCSPEVSPLIFRLHAVLGEPQTRRIHLKPAADSVKPEGFQPVLWVVDMWSKT</sequence>
<proteinExistence type="predicted"/>
<reference evidence="1" key="1">
    <citation type="journal article" date="2014" name="Int. J. Syst. Evol. Microbiol.">
        <title>Complete genome sequence of Corynebacterium casei LMG S-19264T (=DSM 44701T), isolated from a smear-ripened cheese.</title>
        <authorList>
            <consortium name="US DOE Joint Genome Institute (JGI-PGF)"/>
            <person name="Walter F."/>
            <person name="Albersmeier A."/>
            <person name="Kalinowski J."/>
            <person name="Ruckert C."/>
        </authorList>
    </citation>
    <scope>NUCLEOTIDE SEQUENCE</scope>
    <source>
        <strain evidence="1">JCM 4790</strain>
    </source>
</reference>
<organism evidence="1 2">
    <name type="scientific">Streptomyces minutiscleroticus</name>
    <dbReference type="NCBI Taxonomy" id="68238"/>
    <lineage>
        <taxon>Bacteria</taxon>
        <taxon>Bacillati</taxon>
        <taxon>Actinomycetota</taxon>
        <taxon>Actinomycetes</taxon>
        <taxon>Kitasatosporales</taxon>
        <taxon>Streptomycetaceae</taxon>
        <taxon>Streptomyces</taxon>
    </lineage>
</organism>
<comment type="caution">
    <text evidence="1">The sequence shown here is derived from an EMBL/GenBank/DDBJ whole genome shotgun (WGS) entry which is preliminary data.</text>
</comment>
<keyword evidence="2" id="KW-1185">Reference proteome</keyword>